<keyword evidence="2" id="KW-1185">Reference proteome</keyword>
<comment type="caution">
    <text evidence="1">The sequence shown here is derived from an EMBL/GenBank/DDBJ whole genome shotgun (WGS) entry which is preliminary data.</text>
</comment>
<organism evidence="1 2">
    <name type="scientific">Canavalia gladiata</name>
    <name type="common">Sword bean</name>
    <name type="synonym">Dolichos gladiatus</name>
    <dbReference type="NCBI Taxonomy" id="3824"/>
    <lineage>
        <taxon>Eukaryota</taxon>
        <taxon>Viridiplantae</taxon>
        <taxon>Streptophyta</taxon>
        <taxon>Embryophyta</taxon>
        <taxon>Tracheophyta</taxon>
        <taxon>Spermatophyta</taxon>
        <taxon>Magnoliopsida</taxon>
        <taxon>eudicotyledons</taxon>
        <taxon>Gunneridae</taxon>
        <taxon>Pentapetalae</taxon>
        <taxon>rosids</taxon>
        <taxon>fabids</taxon>
        <taxon>Fabales</taxon>
        <taxon>Fabaceae</taxon>
        <taxon>Papilionoideae</taxon>
        <taxon>50 kb inversion clade</taxon>
        <taxon>NPAAA clade</taxon>
        <taxon>indigoferoid/millettioid clade</taxon>
        <taxon>Phaseoleae</taxon>
        <taxon>Canavalia</taxon>
    </lineage>
</organism>
<evidence type="ECO:0000313" key="1">
    <source>
        <dbReference type="EMBL" id="KAK7363173.1"/>
    </source>
</evidence>
<proteinExistence type="predicted"/>
<reference evidence="1 2" key="1">
    <citation type="submission" date="2024-01" db="EMBL/GenBank/DDBJ databases">
        <title>The genomes of 5 underutilized Papilionoideae crops provide insights into root nodulation and disease resistanc.</title>
        <authorList>
            <person name="Jiang F."/>
        </authorList>
    </citation>
    <scope>NUCLEOTIDE SEQUENCE [LARGE SCALE GENOMIC DNA]</scope>
    <source>
        <strain evidence="1">LVBAO_FW01</strain>
        <tissue evidence="1">Leaves</tissue>
    </source>
</reference>
<protein>
    <submittedName>
        <fullName evidence="1">Uncharacterized protein</fullName>
    </submittedName>
</protein>
<sequence>MAQLPFWFLFRQNCPLVRHQNQGSLFQALWNLRARRCPYTQDGKSTKMNFELSCAVAKTQTHRRKGDRVLI</sequence>
<dbReference type="AlphaFoldDB" id="A0AAN9N4N3"/>
<name>A0AAN9N4N3_CANGL</name>
<accession>A0AAN9N4N3</accession>
<dbReference type="EMBL" id="JAYMYQ010000001">
    <property type="protein sequence ID" value="KAK7363173.1"/>
    <property type="molecule type" value="Genomic_DNA"/>
</dbReference>
<dbReference type="Proteomes" id="UP001367508">
    <property type="component" value="Unassembled WGS sequence"/>
</dbReference>
<gene>
    <name evidence="1" type="ORF">VNO77_05304</name>
</gene>
<evidence type="ECO:0000313" key="2">
    <source>
        <dbReference type="Proteomes" id="UP001367508"/>
    </source>
</evidence>